<dbReference type="EMBL" id="SAEB01000003">
    <property type="protein sequence ID" value="RVD87589.1"/>
    <property type="molecule type" value="Genomic_DNA"/>
</dbReference>
<feature type="region of interest" description="Disordered" evidence="2">
    <location>
        <begin position="515"/>
        <end position="542"/>
    </location>
</feature>
<dbReference type="VEuPathDB" id="FungiDB:DFL_001814"/>
<keyword evidence="4" id="KW-0808">Transferase</keyword>
<dbReference type="InterPro" id="IPR044095">
    <property type="entry name" value="ADCK2_dom"/>
</dbReference>
<dbReference type="GO" id="GO:0016301">
    <property type="term" value="F:kinase activity"/>
    <property type="evidence" value="ECO:0007669"/>
    <property type="project" value="UniProtKB-KW"/>
</dbReference>
<keyword evidence="4" id="KW-0418">Kinase</keyword>
<proteinExistence type="inferred from homology"/>
<feature type="compositionally biased region" description="Polar residues" evidence="2">
    <location>
        <begin position="517"/>
        <end position="526"/>
    </location>
</feature>
<evidence type="ECO:0000313" key="4">
    <source>
        <dbReference type="EMBL" id="RVD87589.1"/>
    </source>
</evidence>
<feature type="compositionally biased region" description="Basic and acidic residues" evidence="2">
    <location>
        <begin position="530"/>
        <end position="541"/>
    </location>
</feature>
<evidence type="ECO:0000259" key="3">
    <source>
        <dbReference type="Pfam" id="PF03109"/>
    </source>
</evidence>
<dbReference type="OrthoDB" id="1290869at2759"/>
<feature type="domain" description="ABC1 atypical kinase-like" evidence="3">
    <location>
        <begin position="353"/>
        <end position="500"/>
    </location>
</feature>
<gene>
    <name evidence="4" type="ORF">DFL_001814</name>
</gene>
<name>A0A437A8P8_ARTFL</name>
<dbReference type="SUPFAM" id="SSF56112">
    <property type="entry name" value="Protein kinase-like (PK-like)"/>
    <property type="match status" value="1"/>
</dbReference>
<dbReference type="PANTHER" id="PTHR45890:SF1">
    <property type="entry name" value="AARF DOMAIN CONTAINING KINASE 2"/>
    <property type="match status" value="1"/>
</dbReference>
<dbReference type="CDD" id="cd13971">
    <property type="entry name" value="ADCK2-like"/>
    <property type="match status" value="1"/>
</dbReference>
<protein>
    <submittedName>
        <fullName evidence="4">Protein kinase-like domain superfamily</fullName>
    </submittedName>
</protein>
<dbReference type="PANTHER" id="PTHR45890">
    <property type="entry name" value="AARF DOMAIN CONTAINING KINASE 2 (PREDICTED)"/>
    <property type="match status" value="1"/>
</dbReference>
<dbReference type="AlphaFoldDB" id="A0A437A8P8"/>
<feature type="domain" description="ABC1 atypical kinase-like" evidence="3">
    <location>
        <begin position="258"/>
        <end position="309"/>
    </location>
</feature>
<dbReference type="Pfam" id="PF03109">
    <property type="entry name" value="ABC1"/>
    <property type="match status" value="2"/>
</dbReference>
<evidence type="ECO:0000256" key="1">
    <source>
        <dbReference type="ARBA" id="ARBA00009670"/>
    </source>
</evidence>
<dbReference type="Proteomes" id="UP000283090">
    <property type="component" value="Unassembled WGS sequence"/>
</dbReference>
<comment type="caution">
    <text evidence="4">The sequence shown here is derived from an EMBL/GenBank/DDBJ whole genome shotgun (WGS) entry which is preliminary data.</text>
</comment>
<dbReference type="InterPro" id="IPR011009">
    <property type="entry name" value="Kinase-like_dom_sf"/>
</dbReference>
<dbReference type="InterPro" id="IPR052402">
    <property type="entry name" value="ADCK_kinase"/>
</dbReference>
<accession>A0A437A8P8</accession>
<dbReference type="STRING" id="97331.A0A437A8P8"/>
<organism evidence="4 5">
    <name type="scientific">Arthrobotrys flagrans</name>
    <name type="common">Nematode-trapping fungus</name>
    <name type="synonym">Trichothecium flagrans</name>
    <dbReference type="NCBI Taxonomy" id="97331"/>
    <lineage>
        <taxon>Eukaryota</taxon>
        <taxon>Fungi</taxon>
        <taxon>Dikarya</taxon>
        <taxon>Ascomycota</taxon>
        <taxon>Pezizomycotina</taxon>
        <taxon>Orbiliomycetes</taxon>
        <taxon>Orbiliales</taxon>
        <taxon>Orbiliaceae</taxon>
        <taxon>Arthrobotrys</taxon>
    </lineage>
</organism>
<dbReference type="InterPro" id="IPR004147">
    <property type="entry name" value="ABC1_dom"/>
</dbReference>
<reference evidence="4 5" key="1">
    <citation type="submission" date="2019-01" db="EMBL/GenBank/DDBJ databases">
        <title>Intercellular communication is required for trap formation in the nematode-trapping fungus Duddingtonia flagrans.</title>
        <authorList>
            <person name="Youssar L."/>
            <person name="Wernet V."/>
            <person name="Hensel N."/>
            <person name="Hildebrandt H.-G."/>
            <person name="Fischer R."/>
        </authorList>
    </citation>
    <scope>NUCLEOTIDE SEQUENCE [LARGE SCALE GENOMIC DNA]</scope>
    <source>
        <strain evidence="4 5">CBS H-5679</strain>
    </source>
</reference>
<sequence length="751" mass="85740">MLEPLIANESQYHFSPGLKNLWLSLTPMASGHGMTSRYLHQTSQFASSYVLKQSTTGSRWHGRVRLVINTRIRGPNSKQPSWTPFSQRQSRRRPFTSFRTYPPLPSSIMFTSLSLFFLSPGSAGDTQHIEPPTQELRLLAKSEEENQYKERKNKPPVWDTLSYARYYIHTYLLEPVATGLRFLHLVLLFLPVIITMPAIWIGPRLPLQDGERAGTLWWYGYLVKSMEMAGPTFIKLGQWAASRTDIFPLQMCSVMSTLHSNVAAHSLSKTKEIIEEAFNGRSFDTLFLEFDEKPLGVGAIAQVYRAKLRRDLSPSGPQSSSSTAPLSLRHSAQELLNKLDTFVKSTPPKAPSDWVAIKVLHPHVEKLVHRDLRIMKIFANIINALPTLEWLSLPDEVDKFGEMMRLQLDLRIEANNLLRFRNNFKNRNTVTFPMPYMSYSTRQVLVEEFALGVPLEAFLKNGGGVFQKQAADMGLDAFLHMLLIDNFAHADLHPGNILIRFYKPTPAPAFSQIPLPFTTTSHPHSNSSEEEQKQEHRHEEDSFQVTEEVLSRLQPLNDKPTEWRNELSKLNDEGFKPQLIFIDTGLVTELSPVNRQNFLDLFTAVAEFDGYRAGELMHLVLGVKNKTFTLGKIKIADILSEVMSMIRSHHVRLEGDFINVVVSILLLEGIGRRLDPNIDIFKSSLPILRQLGAQKGHQILNKDMSILKIWLGLELRSILSSSFEEVDFSLLMKYFWNEYRGLKWRDCKGQP</sequence>
<dbReference type="GeneID" id="93584125"/>
<comment type="similarity">
    <text evidence="1">Belongs to the protein kinase superfamily. ADCK protein kinase family.</text>
</comment>
<keyword evidence="5" id="KW-1185">Reference proteome</keyword>
<dbReference type="GO" id="GO:0005739">
    <property type="term" value="C:mitochondrion"/>
    <property type="evidence" value="ECO:0007669"/>
    <property type="project" value="TreeGrafter"/>
</dbReference>
<evidence type="ECO:0000256" key="2">
    <source>
        <dbReference type="SAM" id="MobiDB-lite"/>
    </source>
</evidence>
<evidence type="ECO:0000313" key="5">
    <source>
        <dbReference type="Proteomes" id="UP000283090"/>
    </source>
</evidence>
<dbReference type="RefSeq" id="XP_067493133.1">
    <property type="nucleotide sequence ID" value="XM_067630495.1"/>
</dbReference>